<evidence type="ECO:0000256" key="2">
    <source>
        <dbReference type="SAM" id="Phobius"/>
    </source>
</evidence>
<proteinExistence type="predicted"/>
<name>A0A1Q8XFQ4_9ACTO</name>
<keyword evidence="2" id="KW-0472">Membrane</keyword>
<gene>
    <name evidence="3" type="ORF">BKH15_02645</name>
</gene>
<keyword evidence="2" id="KW-0812">Transmembrane</keyword>
<evidence type="ECO:0000313" key="3">
    <source>
        <dbReference type="EMBL" id="OLO79158.1"/>
    </source>
</evidence>
<evidence type="ECO:0008006" key="5">
    <source>
        <dbReference type="Google" id="ProtNLM"/>
    </source>
</evidence>
<feature type="region of interest" description="Disordered" evidence="1">
    <location>
        <begin position="409"/>
        <end position="429"/>
    </location>
</feature>
<comment type="caution">
    <text evidence="3">The sequence shown here is derived from an EMBL/GenBank/DDBJ whole genome shotgun (WGS) entry which is preliminary data.</text>
</comment>
<protein>
    <recommendedName>
        <fullName evidence="5">Type VII secretion protein EccE</fullName>
    </recommendedName>
</protein>
<dbReference type="RefSeq" id="WP_075414098.1">
    <property type="nucleotide sequence ID" value="NZ_MSKW01000005.1"/>
</dbReference>
<accession>A0A1Q8XFQ4</accession>
<feature type="region of interest" description="Disordered" evidence="1">
    <location>
        <begin position="195"/>
        <end position="219"/>
    </location>
</feature>
<feature type="transmembrane region" description="Helical" evidence="2">
    <location>
        <begin position="26"/>
        <end position="49"/>
    </location>
</feature>
<evidence type="ECO:0000313" key="4">
    <source>
        <dbReference type="Proteomes" id="UP000186769"/>
    </source>
</evidence>
<evidence type="ECO:0000256" key="1">
    <source>
        <dbReference type="SAM" id="MobiDB-lite"/>
    </source>
</evidence>
<sequence>MSVQAQQAQQEPKVPLYTGWRPNTSVGLFGLTTVQSLVMLAAIGVVMVVELTAGVLKAAVLGALLALTVVIVSRRDKHGLCILDRIEERVRFQVEKRRRRNVFRGGALSVAKRSSGRLEPPGYLGRLRLVDGQDAWRRPFTMVRHPGGQLTVVMALAPSGAGLVDQEEINKKVALWGEHIKDVAKETGVVATTLTVESSPDPGSRLRREVLSRRSPSSPDLAQRVMDQVVDGAAGMGIKVSTWLTMTFDPKAMAGGRGARNEKRAIRDLETRLPGLYNQITETTSSAVHLMTGSEVVRMVREAYDPASAVVFEQAADRGEVVDLEWGDAGPVSHNVQREYFVHDSGLSCVWVVSRPPQGYVQSNVLERVLTPSRDVERKRFTAIYTPLDVAKAPDVVERDVDKTQNAVKLEGQRPKQRTQNRASQALKTAQQEARGAAVVDFSFIITATVSAGPDEFERLAVAKAAMESSSASSHLLEREAFGAMDSAFVMGLPLGMLPDQQKLNVRL</sequence>
<dbReference type="Proteomes" id="UP000186769">
    <property type="component" value="Unassembled WGS sequence"/>
</dbReference>
<dbReference type="NCBIfam" id="NF042935">
    <property type="entry name" value="SCO6880_fam"/>
    <property type="match status" value="1"/>
</dbReference>
<feature type="transmembrane region" description="Helical" evidence="2">
    <location>
        <begin position="55"/>
        <end position="73"/>
    </location>
</feature>
<organism evidence="3 4">
    <name type="scientific">Actinomyces oris</name>
    <dbReference type="NCBI Taxonomy" id="544580"/>
    <lineage>
        <taxon>Bacteria</taxon>
        <taxon>Bacillati</taxon>
        <taxon>Actinomycetota</taxon>
        <taxon>Actinomycetes</taxon>
        <taxon>Actinomycetales</taxon>
        <taxon>Actinomycetaceae</taxon>
        <taxon>Actinomyces</taxon>
    </lineage>
</organism>
<feature type="compositionally biased region" description="Polar residues" evidence="1">
    <location>
        <begin position="418"/>
        <end position="429"/>
    </location>
</feature>
<dbReference type="AlphaFoldDB" id="A0A1Q8XFQ4"/>
<dbReference type="InterPro" id="IPR049978">
    <property type="entry name" value="SCO6880-like"/>
</dbReference>
<dbReference type="EMBL" id="MSKW01000005">
    <property type="protein sequence ID" value="OLO79158.1"/>
    <property type="molecule type" value="Genomic_DNA"/>
</dbReference>
<keyword evidence="2" id="KW-1133">Transmembrane helix</keyword>
<reference evidence="3 4" key="1">
    <citation type="submission" date="2016-12" db="EMBL/GenBank/DDBJ databases">
        <title>Genomic comparison of strains in the 'Actinomyces naeslundii' group.</title>
        <authorList>
            <person name="Mughal S.R."/>
            <person name="Do T."/>
            <person name="Gilbert S.C."/>
            <person name="Witherden E.A."/>
            <person name="Didelot X."/>
            <person name="Beighton D."/>
        </authorList>
    </citation>
    <scope>NUCLEOTIDE SEQUENCE [LARGE SCALE GENOMIC DNA]</scope>
    <source>
        <strain evidence="3 4">G53E</strain>
    </source>
</reference>